<name>U6MSJ2_9EIME</name>
<proteinExistence type="predicted"/>
<keyword evidence="3" id="KW-1185">Reference proteome</keyword>
<gene>
    <name evidence="2" type="ORF">ENH_00005050</name>
</gene>
<dbReference type="GeneID" id="25470696"/>
<sequence>MDAESCLSRLSDSHLKAQARAWLAADRNPQTLAQARQLLQEAPEEELKEIFCKHLVFGTVSFGPWGPLGGPLGAPRGPPGARKGKGAPWGPLGAPGGPWGPLGAPRTRGAPRSVQKANL</sequence>
<dbReference type="Proteomes" id="UP000030754">
    <property type="component" value="Unassembled WGS sequence"/>
</dbReference>
<feature type="compositionally biased region" description="Low complexity" evidence="1">
    <location>
        <begin position="73"/>
        <end position="92"/>
    </location>
</feature>
<dbReference type="VEuPathDB" id="ToxoDB:ENH_00005050"/>
<organism evidence="2 3">
    <name type="scientific">Eimeria necatrix</name>
    <dbReference type="NCBI Taxonomy" id="51315"/>
    <lineage>
        <taxon>Eukaryota</taxon>
        <taxon>Sar</taxon>
        <taxon>Alveolata</taxon>
        <taxon>Apicomplexa</taxon>
        <taxon>Conoidasida</taxon>
        <taxon>Coccidia</taxon>
        <taxon>Eucoccidiorida</taxon>
        <taxon>Eimeriorina</taxon>
        <taxon>Eimeriidae</taxon>
        <taxon>Eimeria</taxon>
    </lineage>
</organism>
<protein>
    <submittedName>
        <fullName evidence="2">Uncharacterized protein</fullName>
    </submittedName>
</protein>
<evidence type="ECO:0000256" key="1">
    <source>
        <dbReference type="SAM" id="MobiDB-lite"/>
    </source>
</evidence>
<evidence type="ECO:0000313" key="3">
    <source>
        <dbReference type="Proteomes" id="UP000030754"/>
    </source>
</evidence>
<accession>U6MSJ2</accession>
<feature type="region of interest" description="Disordered" evidence="1">
    <location>
        <begin position="67"/>
        <end position="119"/>
    </location>
</feature>
<reference evidence="2" key="1">
    <citation type="submission" date="2013-10" db="EMBL/GenBank/DDBJ databases">
        <title>Genomic analysis of the causative agents of coccidiosis in chickens.</title>
        <authorList>
            <person name="Reid A.J."/>
            <person name="Blake D."/>
            <person name="Billington K."/>
            <person name="Browne H."/>
            <person name="Dunn M."/>
            <person name="Hung S."/>
            <person name="Kawahara F."/>
            <person name="Miranda-Saavedra D."/>
            <person name="Mourier T."/>
            <person name="Nagra H."/>
            <person name="Otto T.D."/>
            <person name="Rawlings N."/>
            <person name="Sanchez A."/>
            <person name="Sanders M."/>
            <person name="Subramaniam C."/>
            <person name="Tay Y."/>
            <person name="Dear P."/>
            <person name="Doerig C."/>
            <person name="Gruber A."/>
            <person name="Parkinson J."/>
            <person name="Shirley M."/>
            <person name="Wan K.L."/>
            <person name="Berriman M."/>
            <person name="Tomley F."/>
            <person name="Pain A."/>
        </authorList>
    </citation>
    <scope>NUCLEOTIDE SEQUENCE [LARGE SCALE GENOMIC DNA]</scope>
    <source>
        <strain evidence="2">Houghton</strain>
    </source>
</reference>
<dbReference type="AlphaFoldDB" id="U6MSJ2"/>
<dbReference type="RefSeq" id="XP_013433916.1">
    <property type="nucleotide sequence ID" value="XM_013578462.1"/>
</dbReference>
<dbReference type="EMBL" id="HG723164">
    <property type="protein sequence ID" value="CDJ65449.1"/>
    <property type="molecule type" value="Genomic_DNA"/>
</dbReference>
<reference evidence="2" key="2">
    <citation type="submission" date="2013-10" db="EMBL/GenBank/DDBJ databases">
        <authorList>
            <person name="Aslett M."/>
        </authorList>
    </citation>
    <scope>NUCLEOTIDE SEQUENCE [LARGE SCALE GENOMIC DNA]</scope>
    <source>
        <strain evidence="2">Houghton</strain>
    </source>
</reference>
<evidence type="ECO:0000313" key="2">
    <source>
        <dbReference type="EMBL" id="CDJ65449.1"/>
    </source>
</evidence>